<name>A0A0K9PJV8_ZOSMR</name>
<dbReference type="STRING" id="29655.A0A0K9PJV8"/>
<reference evidence="4" key="1">
    <citation type="journal article" date="2016" name="Nature">
        <title>The genome of the seagrass Zostera marina reveals angiosperm adaptation to the sea.</title>
        <authorList>
            <person name="Olsen J.L."/>
            <person name="Rouze P."/>
            <person name="Verhelst B."/>
            <person name="Lin Y.-C."/>
            <person name="Bayer T."/>
            <person name="Collen J."/>
            <person name="Dattolo E."/>
            <person name="De Paoli E."/>
            <person name="Dittami S."/>
            <person name="Maumus F."/>
            <person name="Michel G."/>
            <person name="Kersting A."/>
            <person name="Lauritano C."/>
            <person name="Lohaus R."/>
            <person name="Toepel M."/>
            <person name="Tonon T."/>
            <person name="Vanneste K."/>
            <person name="Amirebrahimi M."/>
            <person name="Brakel J."/>
            <person name="Bostroem C."/>
            <person name="Chovatia M."/>
            <person name="Grimwood J."/>
            <person name="Jenkins J.W."/>
            <person name="Jueterbock A."/>
            <person name="Mraz A."/>
            <person name="Stam W.T."/>
            <person name="Tice H."/>
            <person name="Bornberg-Bauer E."/>
            <person name="Green P.J."/>
            <person name="Pearson G.A."/>
            <person name="Procaccini G."/>
            <person name="Duarte C.M."/>
            <person name="Schmutz J."/>
            <person name="Reusch T.B.H."/>
            <person name="Van de Peer Y."/>
        </authorList>
    </citation>
    <scope>NUCLEOTIDE SEQUENCE [LARGE SCALE GENOMIC DNA]</scope>
    <source>
        <strain evidence="4">cv. Finnish</strain>
    </source>
</reference>
<feature type="domain" description="NADP-dependent oxidoreductase" evidence="2">
    <location>
        <begin position="77"/>
        <end position="114"/>
    </location>
</feature>
<dbReference type="InterPro" id="IPR036812">
    <property type="entry name" value="NAD(P)_OxRdtase_dom_sf"/>
</dbReference>
<comment type="caution">
    <text evidence="3">The sequence shown here is derived from an EMBL/GenBank/DDBJ whole genome shotgun (WGS) entry which is preliminary data.</text>
</comment>
<organism evidence="3 4">
    <name type="scientific">Zostera marina</name>
    <name type="common">Eelgrass</name>
    <dbReference type="NCBI Taxonomy" id="29655"/>
    <lineage>
        <taxon>Eukaryota</taxon>
        <taxon>Viridiplantae</taxon>
        <taxon>Streptophyta</taxon>
        <taxon>Embryophyta</taxon>
        <taxon>Tracheophyta</taxon>
        <taxon>Spermatophyta</taxon>
        <taxon>Magnoliopsida</taxon>
        <taxon>Liliopsida</taxon>
        <taxon>Zosteraceae</taxon>
        <taxon>Zostera</taxon>
    </lineage>
</organism>
<dbReference type="InterPro" id="IPR023210">
    <property type="entry name" value="NADP_OxRdtase_dom"/>
</dbReference>
<dbReference type="Pfam" id="PF00248">
    <property type="entry name" value="Aldo_ket_red"/>
    <property type="match status" value="1"/>
</dbReference>
<protein>
    <recommendedName>
        <fullName evidence="2">NADP-dependent oxidoreductase domain-containing protein</fullName>
    </recommendedName>
</protein>
<evidence type="ECO:0000259" key="2">
    <source>
        <dbReference type="Pfam" id="PF00248"/>
    </source>
</evidence>
<keyword evidence="1" id="KW-0560">Oxidoreductase</keyword>
<dbReference type="Proteomes" id="UP000036987">
    <property type="component" value="Unassembled WGS sequence"/>
</dbReference>
<evidence type="ECO:0000313" key="3">
    <source>
        <dbReference type="EMBL" id="KMZ68522.1"/>
    </source>
</evidence>
<dbReference type="AlphaFoldDB" id="A0A0K9PJV8"/>
<dbReference type="EMBL" id="LFYR01000838">
    <property type="protein sequence ID" value="KMZ68522.1"/>
    <property type="molecule type" value="Genomic_DNA"/>
</dbReference>
<evidence type="ECO:0000313" key="4">
    <source>
        <dbReference type="Proteomes" id="UP000036987"/>
    </source>
</evidence>
<dbReference type="Gene3D" id="3.20.20.100">
    <property type="entry name" value="NADP-dependent oxidoreductase domain"/>
    <property type="match status" value="1"/>
</dbReference>
<keyword evidence="4" id="KW-1185">Reference proteome</keyword>
<dbReference type="OrthoDB" id="48988at2759"/>
<dbReference type="PANTHER" id="PTHR43364">
    <property type="entry name" value="NADH-SPECIFIC METHYLGLYOXAL REDUCTASE-RELATED"/>
    <property type="match status" value="1"/>
</dbReference>
<proteinExistence type="predicted"/>
<dbReference type="PANTHER" id="PTHR43364:SF4">
    <property type="entry name" value="NAD(P)-LINKED OXIDOREDUCTASE SUPERFAMILY PROTEIN"/>
    <property type="match status" value="1"/>
</dbReference>
<sequence length="129" mass="14638">MNSFPVFTAPTVTSLRNDVYRLTRPIRLQRCSFRPPSMAPIRCTMATLSETKKKKSGGSTSPLQYRNLGDSDLVISEITMGTMPFGEQNTEKESHEILDYAFERGINAYDTAEMVLYHNPQISYTKKGY</sequence>
<dbReference type="GO" id="GO:0016491">
    <property type="term" value="F:oxidoreductase activity"/>
    <property type="evidence" value="ECO:0007669"/>
    <property type="project" value="UniProtKB-KW"/>
</dbReference>
<gene>
    <name evidence="3" type="ORF">ZOSMA_239G00310</name>
</gene>
<evidence type="ECO:0000256" key="1">
    <source>
        <dbReference type="ARBA" id="ARBA00023002"/>
    </source>
</evidence>
<dbReference type="SUPFAM" id="SSF51430">
    <property type="entry name" value="NAD(P)-linked oxidoreductase"/>
    <property type="match status" value="1"/>
</dbReference>
<dbReference type="InterPro" id="IPR050523">
    <property type="entry name" value="AKR_Detox_Biosynth"/>
</dbReference>
<accession>A0A0K9PJV8</accession>